<reference evidence="3" key="1">
    <citation type="submission" date="2017-04" db="EMBL/GenBank/DDBJ databases">
        <authorList>
            <person name="Varghese N."/>
            <person name="Submissions S."/>
        </authorList>
    </citation>
    <scope>NUCLEOTIDE SEQUENCE [LARGE SCALE GENOMIC DNA]</scope>
</reference>
<dbReference type="RefSeq" id="WP_198677981.1">
    <property type="nucleotide sequence ID" value="NZ_FXWH01000001.1"/>
</dbReference>
<dbReference type="Pfam" id="PF11399">
    <property type="entry name" value="DUF3192"/>
    <property type="match status" value="1"/>
</dbReference>
<dbReference type="Proteomes" id="UP000194450">
    <property type="component" value="Unassembled WGS sequence"/>
</dbReference>
<sequence length="130" mass="14384">MTNSKQKLMAALVVPVVLAMSGCVIVTEGDHDWDSKDGYSQRDWQELERDNRAAIAGLEADTTIESVRTKLGVADFSDSLKKDDALYQVLYYRTHRVKSDGETTRDECTPLVFKDGQLIGTGQLALSSLN</sequence>
<keyword evidence="1" id="KW-0732">Signal</keyword>
<keyword evidence="3" id="KW-1185">Reference proteome</keyword>
<dbReference type="EMBL" id="FXWH01000001">
    <property type="protein sequence ID" value="SMQ64412.1"/>
    <property type="molecule type" value="Genomic_DNA"/>
</dbReference>
<dbReference type="PROSITE" id="PS51257">
    <property type="entry name" value="PROKAR_LIPOPROTEIN"/>
    <property type="match status" value="1"/>
</dbReference>
<proteinExistence type="predicted"/>
<feature type="chain" id="PRO_5013006514" description="DUF3192 domain-containing protein" evidence="1">
    <location>
        <begin position="20"/>
        <end position="130"/>
    </location>
</feature>
<gene>
    <name evidence="2" type="ORF">SAMN06297229_1018</name>
</gene>
<dbReference type="InterPro" id="IPR021534">
    <property type="entry name" value="DUF3192"/>
</dbReference>
<name>A0A1Y6EV93_9GAMM</name>
<feature type="signal peptide" evidence="1">
    <location>
        <begin position="1"/>
        <end position="19"/>
    </location>
</feature>
<protein>
    <recommendedName>
        <fullName evidence="4">DUF3192 domain-containing protein</fullName>
    </recommendedName>
</protein>
<evidence type="ECO:0000313" key="2">
    <source>
        <dbReference type="EMBL" id="SMQ64412.1"/>
    </source>
</evidence>
<dbReference type="AlphaFoldDB" id="A0A1Y6EV93"/>
<evidence type="ECO:0000256" key="1">
    <source>
        <dbReference type="SAM" id="SignalP"/>
    </source>
</evidence>
<evidence type="ECO:0000313" key="3">
    <source>
        <dbReference type="Proteomes" id="UP000194450"/>
    </source>
</evidence>
<evidence type="ECO:0008006" key="4">
    <source>
        <dbReference type="Google" id="ProtNLM"/>
    </source>
</evidence>
<organism evidence="2 3">
    <name type="scientific">Pseudidiomarina planktonica</name>
    <dbReference type="NCBI Taxonomy" id="1323738"/>
    <lineage>
        <taxon>Bacteria</taxon>
        <taxon>Pseudomonadati</taxon>
        <taxon>Pseudomonadota</taxon>
        <taxon>Gammaproteobacteria</taxon>
        <taxon>Alteromonadales</taxon>
        <taxon>Idiomarinaceae</taxon>
        <taxon>Pseudidiomarina</taxon>
    </lineage>
</organism>
<accession>A0A1Y6EV93</accession>